<gene>
    <name evidence="1" type="ORF">CEXT_422271</name>
</gene>
<sequence length="97" mass="11264">MSSAYLITVVNPCSLWTHPESLCCPSQWGEYAISGKYEIPSSAEHDVHYLDCQDNILQDEFPEFAQGDSLRFSFFFSFVLRSVFYRLFLLVHDFLPL</sequence>
<organism evidence="1 2">
    <name type="scientific">Caerostris extrusa</name>
    <name type="common">Bark spider</name>
    <name type="synonym">Caerostris bankana</name>
    <dbReference type="NCBI Taxonomy" id="172846"/>
    <lineage>
        <taxon>Eukaryota</taxon>
        <taxon>Metazoa</taxon>
        <taxon>Ecdysozoa</taxon>
        <taxon>Arthropoda</taxon>
        <taxon>Chelicerata</taxon>
        <taxon>Arachnida</taxon>
        <taxon>Araneae</taxon>
        <taxon>Araneomorphae</taxon>
        <taxon>Entelegynae</taxon>
        <taxon>Araneoidea</taxon>
        <taxon>Araneidae</taxon>
        <taxon>Caerostris</taxon>
    </lineage>
</organism>
<name>A0AAV4U955_CAEEX</name>
<reference evidence="1 2" key="1">
    <citation type="submission" date="2021-06" db="EMBL/GenBank/DDBJ databases">
        <title>Caerostris extrusa draft genome.</title>
        <authorList>
            <person name="Kono N."/>
            <person name="Arakawa K."/>
        </authorList>
    </citation>
    <scope>NUCLEOTIDE SEQUENCE [LARGE SCALE GENOMIC DNA]</scope>
</reference>
<protein>
    <submittedName>
        <fullName evidence="1">Uncharacterized protein</fullName>
    </submittedName>
</protein>
<dbReference type="Proteomes" id="UP001054945">
    <property type="component" value="Unassembled WGS sequence"/>
</dbReference>
<accession>A0AAV4U955</accession>
<dbReference type="EMBL" id="BPLR01012513">
    <property type="protein sequence ID" value="GIY54402.1"/>
    <property type="molecule type" value="Genomic_DNA"/>
</dbReference>
<keyword evidence="2" id="KW-1185">Reference proteome</keyword>
<evidence type="ECO:0000313" key="1">
    <source>
        <dbReference type="EMBL" id="GIY54402.1"/>
    </source>
</evidence>
<comment type="caution">
    <text evidence="1">The sequence shown here is derived from an EMBL/GenBank/DDBJ whole genome shotgun (WGS) entry which is preliminary data.</text>
</comment>
<dbReference type="AlphaFoldDB" id="A0AAV4U955"/>
<proteinExistence type="predicted"/>
<evidence type="ECO:0000313" key="2">
    <source>
        <dbReference type="Proteomes" id="UP001054945"/>
    </source>
</evidence>